<keyword evidence="4 10" id="KW-0997">Cell inner membrane</keyword>
<evidence type="ECO:0000256" key="10">
    <source>
        <dbReference type="HAMAP-Rule" id="MF_02202"/>
    </source>
</evidence>
<evidence type="ECO:0000256" key="5">
    <source>
        <dbReference type="ARBA" id="ARBA00022618"/>
    </source>
</evidence>
<feature type="transmembrane region" description="Helical" evidence="10">
    <location>
        <begin position="15"/>
        <end position="36"/>
    </location>
</feature>
<name>A0A249DZQ9_9ENTR</name>
<dbReference type="PANTHER" id="PTHR30625:SF3">
    <property type="entry name" value="TOL-PAL SYSTEM PROTEIN TOLQ"/>
    <property type="match status" value="1"/>
</dbReference>
<keyword evidence="9 10" id="KW-0131">Cell cycle</keyword>
<dbReference type="RefSeq" id="WP_046493867.1">
    <property type="nucleotide sequence ID" value="NZ_CP016303.1"/>
</dbReference>
<keyword evidence="6 10" id="KW-0812">Transmembrane</keyword>
<sequence length="239" mass="26665">MAEMSILDLFLKASFLVKGIISILICFSIFSWAIILKKTSILRSATKAANAFENRFWSGIELSRLYQQSDDRRDKLSGSEQIFYSGFKEFVRLHRAHHHVCESAVKGAARAMRISMNRELEALETHVPFLGTIGSISPYIGLFGTVWGIMHSFIALGAAKQATLQMVAPGIAEALIATAIGLFSAIPAVMAYNRFNQNINKIEQNYDNFVEEFIAILHREVVTSETDKNSIINTKSAQQ</sequence>
<dbReference type="AlphaFoldDB" id="A0A249DZQ9"/>
<evidence type="ECO:0000256" key="3">
    <source>
        <dbReference type="ARBA" id="ARBA00022475"/>
    </source>
</evidence>
<dbReference type="NCBIfam" id="TIGR02796">
    <property type="entry name" value="tolQ"/>
    <property type="match status" value="1"/>
</dbReference>
<dbReference type="EMBL" id="CP016303">
    <property type="protein sequence ID" value="ASX27038.1"/>
    <property type="molecule type" value="Genomic_DNA"/>
</dbReference>
<protein>
    <recommendedName>
        <fullName evidence="10">Tol-Pal system protein TolQ</fullName>
    </recommendedName>
</protein>
<evidence type="ECO:0000256" key="6">
    <source>
        <dbReference type="ARBA" id="ARBA00022692"/>
    </source>
</evidence>
<dbReference type="GO" id="GO:0017038">
    <property type="term" value="P:protein import"/>
    <property type="evidence" value="ECO:0007669"/>
    <property type="project" value="TreeGrafter"/>
</dbReference>
<comment type="subunit">
    <text evidence="10">The Tol-Pal system is composed of five core proteins: the inner membrane proteins TolA, TolQ and TolR, the periplasmic protein TolB and the outer membrane protein Pal. They form a network linking the inner and outer membranes and the peptidoglycan layer.</text>
</comment>
<keyword evidence="3 10" id="KW-1003">Cell membrane</keyword>
<keyword evidence="8 10" id="KW-0472">Membrane</keyword>
<keyword evidence="5 10" id="KW-0132">Cell division</keyword>
<dbReference type="GO" id="GO:0005886">
    <property type="term" value="C:plasma membrane"/>
    <property type="evidence" value="ECO:0007669"/>
    <property type="project" value="UniProtKB-SubCell"/>
</dbReference>
<dbReference type="OrthoDB" id="9805133at2"/>
<evidence type="ECO:0000313" key="12">
    <source>
        <dbReference type="EMBL" id="ASX27038.1"/>
    </source>
</evidence>
<evidence type="ECO:0000313" key="13">
    <source>
        <dbReference type="Proteomes" id="UP000216438"/>
    </source>
</evidence>
<reference evidence="13" key="1">
    <citation type="submission" date="2016-06" db="EMBL/GenBank/DDBJ databases">
        <authorList>
            <person name="Chen W."/>
            <person name="Hasegawa D.K."/>
        </authorList>
    </citation>
    <scope>NUCLEOTIDE SEQUENCE [LARGE SCALE GENOMIC DNA]</scope>
    <source>
        <strain evidence="13">MEAM1</strain>
    </source>
</reference>
<feature type="transmembrane region" description="Helical" evidence="10">
    <location>
        <begin position="139"/>
        <end position="159"/>
    </location>
</feature>
<gene>
    <name evidence="10" type="primary">tolQ</name>
    <name evidence="12" type="ORF">BA171_04340</name>
</gene>
<evidence type="ECO:0000256" key="9">
    <source>
        <dbReference type="ARBA" id="ARBA00023306"/>
    </source>
</evidence>
<accession>A0A249DZQ9</accession>
<reference evidence="12 13" key="2">
    <citation type="submission" date="2017-09" db="EMBL/GenBank/DDBJ databases">
        <title>The genome of whitefly Bemisia tabaci, a global crop pest, provides novel insights into virus transmission, host adaptation and insecticide resistance.</title>
        <authorList>
            <person name="Kaur N."/>
            <person name="Kliot A."/>
            <person name="Pinheiro P.V."/>
            <person name="Luan J."/>
            <person name="Zheng Y."/>
            <person name="Liu W."/>
            <person name="Sun H."/>
            <person name="Yang X."/>
            <person name="Xu Y."/>
            <person name="Luo Y."/>
            <person name="Kruse A."/>
            <person name="Fisher T.W."/>
            <person name="Nelson D.R."/>
            <person name="Elimelech M."/>
            <person name="MacCoss M."/>
            <person name="Johnson R."/>
            <person name="Cohen E."/>
            <person name="Hunter W.B."/>
            <person name="Brown J.K."/>
            <person name="Jander G."/>
            <person name="Cilia M."/>
            <person name="Douglas A.E."/>
            <person name="Ghanim M."/>
            <person name="Simmons A.M."/>
            <person name="Wintermantel W.M."/>
            <person name="Ling K.-S."/>
            <person name="Fei Z."/>
        </authorList>
    </citation>
    <scope>NUCLEOTIDE SEQUENCE [LARGE SCALE GENOMIC DNA]</scope>
    <source>
        <strain evidence="12 13">MEAM1</strain>
    </source>
</reference>
<keyword evidence="7 10" id="KW-1133">Transmembrane helix</keyword>
<dbReference type="NCBIfam" id="NF008066">
    <property type="entry name" value="PRK10801.1"/>
    <property type="match status" value="1"/>
</dbReference>
<organism evidence="12 13">
    <name type="scientific">Candidatus Hamiltonella defensa</name>
    <name type="common">Bemisia tabaci</name>
    <dbReference type="NCBI Taxonomy" id="672795"/>
    <lineage>
        <taxon>Bacteria</taxon>
        <taxon>Pseudomonadati</taxon>
        <taxon>Pseudomonadota</taxon>
        <taxon>Gammaproteobacteria</taxon>
        <taxon>Enterobacterales</taxon>
        <taxon>Enterobacteriaceae</taxon>
        <taxon>aphid secondary symbionts</taxon>
        <taxon>Candidatus Williamhamiltonella</taxon>
    </lineage>
</organism>
<comment type="similarity">
    <text evidence="2 10">Belongs to the ExbB/TolQ family.</text>
</comment>
<dbReference type="GO" id="GO:0051301">
    <property type="term" value="P:cell division"/>
    <property type="evidence" value="ECO:0007669"/>
    <property type="project" value="UniProtKB-UniRule"/>
</dbReference>
<evidence type="ECO:0000256" key="8">
    <source>
        <dbReference type="ARBA" id="ARBA00023136"/>
    </source>
</evidence>
<dbReference type="Proteomes" id="UP000216438">
    <property type="component" value="Chromosome"/>
</dbReference>
<comment type="function">
    <text evidence="10">Part of the Tol-Pal system, which plays a role in outer membrane invagination during cell division and is important for maintaining outer membrane integrity. Required, with TolR, for the proton motive force-dependent activation of TolA and for TolA-Pal interaction.</text>
</comment>
<comment type="subcellular location">
    <subcellularLocation>
        <location evidence="10">Cell inner membrane</location>
        <topology evidence="10">Multi-pass membrane protein</topology>
    </subcellularLocation>
    <subcellularLocation>
        <location evidence="1">Cell membrane</location>
        <topology evidence="1">Multi-pass membrane protein</topology>
    </subcellularLocation>
</comment>
<feature type="domain" description="MotA/TolQ/ExbB proton channel" evidence="11">
    <location>
        <begin position="79"/>
        <end position="207"/>
    </location>
</feature>
<dbReference type="Pfam" id="PF01618">
    <property type="entry name" value="MotA_ExbB"/>
    <property type="match status" value="1"/>
</dbReference>
<evidence type="ECO:0000256" key="2">
    <source>
        <dbReference type="ARBA" id="ARBA00010442"/>
    </source>
</evidence>
<feature type="transmembrane region" description="Helical" evidence="10">
    <location>
        <begin position="171"/>
        <end position="192"/>
    </location>
</feature>
<evidence type="ECO:0000259" key="11">
    <source>
        <dbReference type="Pfam" id="PF01618"/>
    </source>
</evidence>
<evidence type="ECO:0000256" key="4">
    <source>
        <dbReference type="ARBA" id="ARBA00022519"/>
    </source>
</evidence>
<dbReference type="PANTHER" id="PTHR30625">
    <property type="entry name" value="PROTEIN TOLQ"/>
    <property type="match status" value="1"/>
</dbReference>
<dbReference type="GO" id="GO:0043213">
    <property type="term" value="P:bacteriocin transport"/>
    <property type="evidence" value="ECO:0007669"/>
    <property type="project" value="InterPro"/>
</dbReference>
<dbReference type="InterPro" id="IPR050790">
    <property type="entry name" value="ExbB/TolQ_transport"/>
</dbReference>
<dbReference type="InterPro" id="IPR002898">
    <property type="entry name" value="MotA_ExbB_proton_chnl"/>
</dbReference>
<dbReference type="HAMAP" id="MF_02202">
    <property type="entry name" value="TolQ"/>
    <property type="match status" value="1"/>
</dbReference>
<evidence type="ECO:0000256" key="7">
    <source>
        <dbReference type="ARBA" id="ARBA00022989"/>
    </source>
</evidence>
<proteinExistence type="inferred from homology"/>
<dbReference type="InterPro" id="IPR014163">
    <property type="entry name" value="Tol-Pal_TolQ"/>
</dbReference>
<evidence type="ECO:0000256" key="1">
    <source>
        <dbReference type="ARBA" id="ARBA00004651"/>
    </source>
</evidence>